<dbReference type="Proteomes" id="UP000035760">
    <property type="component" value="Unassembled WGS sequence"/>
</dbReference>
<feature type="transmembrane region" description="Helical" evidence="5">
    <location>
        <begin position="221"/>
        <end position="242"/>
    </location>
</feature>
<evidence type="ECO:0000256" key="3">
    <source>
        <dbReference type="ARBA" id="ARBA00022989"/>
    </source>
</evidence>
<keyword evidence="4 5" id="KW-0472">Membrane</keyword>
<feature type="transmembrane region" description="Helical" evidence="5">
    <location>
        <begin position="138"/>
        <end position="158"/>
    </location>
</feature>
<evidence type="ECO:0000259" key="6">
    <source>
        <dbReference type="Pfam" id="PF00892"/>
    </source>
</evidence>
<accession>W6MDR9</accession>
<proteinExistence type="predicted"/>
<feature type="transmembrane region" description="Helical" evidence="5">
    <location>
        <begin position="111"/>
        <end position="131"/>
    </location>
</feature>
<dbReference type="EMBL" id="CBTJ020000055">
    <property type="protein sequence ID" value="CDI03343.1"/>
    <property type="molecule type" value="Genomic_DNA"/>
</dbReference>
<evidence type="ECO:0000256" key="1">
    <source>
        <dbReference type="ARBA" id="ARBA00004141"/>
    </source>
</evidence>
<comment type="subcellular location">
    <subcellularLocation>
        <location evidence="1">Membrane</location>
        <topology evidence="1">Multi-pass membrane protein</topology>
    </subcellularLocation>
</comment>
<gene>
    <name evidence="7" type="ORF">BN873_470085</name>
</gene>
<comment type="caution">
    <text evidence="7">The sequence shown here is derived from an EMBL/GenBank/DDBJ whole genome shotgun (WGS) entry which is preliminary data.</text>
</comment>
<dbReference type="Pfam" id="PF00892">
    <property type="entry name" value="EamA"/>
    <property type="match status" value="2"/>
</dbReference>
<evidence type="ECO:0000256" key="4">
    <source>
        <dbReference type="ARBA" id="ARBA00023136"/>
    </source>
</evidence>
<dbReference type="AlphaFoldDB" id="W6MDR9"/>
<dbReference type="SUPFAM" id="SSF103481">
    <property type="entry name" value="Multidrug resistance efflux transporter EmrE"/>
    <property type="match status" value="2"/>
</dbReference>
<feature type="domain" description="EamA" evidence="6">
    <location>
        <begin position="168"/>
        <end position="295"/>
    </location>
</feature>
<dbReference type="InterPro" id="IPR000620">
    <property type="entry name" value="EamA_dom"/>
</dbReference>
<keyword evidence="2 5" id="KW-0812">Transmembrane</keyword>
<organism evidence="7 8">
    <name type="scientific">Candidatus Competibacter denitrificans Run_A_D11</name>
    <dbReference type="NCBI Taxonomy" id="1400863"/>
    <lineage>
        <taxon>Bacteria</taxon>
        <taxon>Pseudomonadati</taxon>
        <taxon>Pseudomonadota</taxon>
        <taxon>Gammaproteobacteria</taxon>
        <taxon>Candidatus Competibacteraceae</taxon>
        <taxon>Candidatus Competibacter</taxon>
    </lineage>
</organism>
<keyword evidence="8" id="KW-1185">Reference proteome</keyword>
<dbReference type="InterPro" id="IPR037185">
    <property type="entry name" value="EmrE-like"/>
</dbReference>
<dbReference type="RefSeq" id="WP_242434424.1">
    <property type="nucleotide sequence ID" value="NZ_CBTJ020000055.1"/>
</dbReference>
<evidence type="ECO:0000313" key="8">
    <source>
        <dbReference type="Proteomes" id="UP000035760"/>
    </source>
</evidence>
<feature type="domain" description="EamA" evidence="6">
    <location>
        <begin position="26"/>
        <end position="156"/>
    </location>
</feature>
<evidence type="ECO:0000256" key="5">
    <source>
        <dbReference type="SAM" id="Phobius"/>
    </source>
</evidence>
<dbReference type="STRING" id="1400863.BN873_470085"/>
<protein>
    <recommendedName>
        <fullName evidence="6">EamA domain-containing protein</fullName>
    </recommendedName>
</protein>
<evidence type="ECO:0000256" key="2">
    <source>
        <dbReference type="ARBA" id="ARBA00022692"/>
    </source>
</evidence>
<feature type="transmembrane region" description="Helical" evidence="5">
    <location>
        <begin position="57"/>
        <end position="75"/>
    </location>
</feature>
<dbReference type="Gene3D" id="1.10.3730.20">
    <property type="match status" value="1"/>
</dbReference>
<evidence type="ECO:0000313" key="7">
    <source>
        <dbReference type="EMBL" id="CDI03343.1"/>
    </source>
</evidence>
<feature type="transmembrane region" description="Helical" evidence="5">
    <location>
        <begin position="195"/>
        <end position="215"/>
    </location>
</feature>
<dbReference type="PANTHER" id="PTHR22911:SF6">
    <property type="entry name" value="SOLUTE CARRIER FAMILY 35 MEMBER G1"/>
    <property type="match status" value="1"/>
</dbReference>
<feature type="transmembrane region" description="Helical" evidence="5">
    <location>
        <begin position="254"/>
        <end position="275"/>
    </location>
</feature>
<keyword evidence="3 5" id="KW-1133">Transmembrane helix</keyword>
<name>W6MDR9_9GAMM</name>
<feature type="transmembrane region" description="Helical" evidence="5">
    <location>
        <begin position="164"/>
        <end position="183"/>
    </location>
</feature>
<feature type="transmembrane region" description="Helical" evidence="5">
    <location>
        <begin position="87"/>
        <end position="105"/>
    </location>
</feature>
<dbReference type="GO" id="GO:0016020">
    <property type="term" value="C:membrane"/>
    <property type="evidence" value="ECO:0007669"/>
    <property type="project" value="UniProtKB-SubCell"/>
</dbReference>
<reference evidence="7" key="2">
    <citation type="submission" date="2014-03" db="EMBL/GenBank/DDBJ databases">
        <title>Candidatus Competibacter-lineage genomes retrieved from metagenomes reveal functional metabolic diversity.</title>
        <authorList>
            <person name="McIlroy S.J."/>
            <person name="Albertsen M."/>
            <person name="Andresen E.K."/>
            <person name="Saunders A.M."/>
            <person name="Kristiansen R."/>
            <person name="Stokholm-Bjerregaard M."/>
            <person name="Nielsen K.L."/>
            <person name="Nielsen P.H."/>
        </authorList>
    </citation>
    <scope>NUCLEOTIDE SEQUENCE</scope>
    <source>
        <strain evidence="7">Run_A_D11</strain>
    </source>
</reference>
<feature type="transmembrane region" description="Helical" evidence="5">
    <location>
        <begin position="23"/>
        <end position="45"/>
    </location>
</feature>
<reference evidence="7" key="1">
    <citation type="submission" date="2013-07" db="EMBL/GenBank/DDBJ databases">
        <authorList>
            <person name="McIlroy S."/>
        </authorList>
    </citation>
    <scope>NUCLEOTIDE SEQUENCE [LARGE SCALE GENOMIC DNA]</scope>
    <source>
        <strain evidence="7">Run_A_D11</strain>
    </source>
</reference>
<sequence length="316" mass="33817">MRRWSACAVDGAMRDREPAVSAGLVKGSLWMLAAGVLFSAMAVLVKLGARDFSSVELVFYRSLFGFLAILPGVCFKRQRLRTPYWRWHLSRSVLGTAGVFLHFFAIATLPLATAVTLTYTAPLFLTVLTLLTFRTRPGWVLLSGIALGFVGVVCLLQPTLGRELLFPALLGLMGGLCGGLAFFSTRELGQYGEPPWRVVFYFSAVATVAAGGWMLLHHPRLPSLAAAPVLLGIGASATLAQLAMTRAYKEGQVLIVGSLSYSTVAFTSLLGIVLWNEWLTPSEWVGLALIVASGVIATVGSQHQSAPPTGDRCAAS</sequence>
<dbReference type="PANTHER" id="PTHR22911">
    <property type="entry name" value="ACYL-MALONYL CONDENSING ENZYME-RELATED"/>
    <property type="match status" value="1"/>
</dbReference>